<dbReference type="InterPro" id="IPR000522">
    <property type="entry name" value="ABC_transptr_permease_BtuC"/>
</dbReference>
<dbReference type="FunFam" id="1.10.3470.10:FF:000001">
    <property type="entry name" value="Vitamin B12 ABC transporter permease BtuC"/>
    <property type="match status" value="1"/>
</dbReference>
<accession>A0A378APZ2</accession>
<comment type="similarity">
    <text evidence="2">Belongs to the binding-protein-dependent transport system permease family. FecCD subfamily.</text>
</comment>
<feature type="transmembrane region" description="Helical" evidence="8">
    <location>
        <begin position="187"/>
        <end position="209"/>
    </location>
</feature>
<feature type="transmembrane region" description="Helical" evidence="8">
    <location>
        <begin position="306"/>
        <end position="323"/>
    </location>
</feature>
<keyword evidence="3" id="KW-0813">Transport</keyword>
<dbReference type="Gene3D" id="1.10.3470.10">
    <property type="entry name" value="ABC transporter involved in vitamin B12 uptake, BtuC"/>
    <property type="match status" value="1"/>
</dbReference>
<dbReference type="SUPFAM" id="SSF81345">
    <property type="entry name" value="ABC transporter involved in vitamin B12 uptake, BtuC"/>
    <property type="match status" value="1"/>
</dbReference>
<evidence type="ECO:0000313" key="9">
    <source>
        <dbReference type="EMBL" id="STV15834.1"/>
    </source>
</evidence>
<dbReference type="CDD" id="cd06550">
    <property type="entry name" value="TM_ABC_iron-siderophores_like"/>
    <property type="match status" value="1"/>
</dbReference>
<sequence>MSPAIKISILGAGLLVTVILSLMAGAQWIPFSQVVAALFEPDAMNINHILVHSTRLSRTLLAVLVGAALAVSGTLMQALTRNPLASPGLFGVNAGAVFGIILLSSLFSLTSLQAWLWSALPGAALAGALVWLVGNMGQGKMNPLRIVLAGASITAMFTAFSQAWLVVDQEGLDTVLFWLAGSLNERSLQAASPLMLSCLPALLVALLLGRQINVLNTGEDMATGLGQNTAAVRLIVSVLIVWLAGCAVALAGSIGFIGLVVPHMARRLISIDHRWLLPGGALLGALLLVLADVLARVVILPQEVPVGVMTALFGAPFFIALARKGGQYA</sequence>
<evidence type="ECO:0000256" key="8">
    <source>
        <dbReference type="SAM" id="Phobius"/>
    </source>
</evidence>
<evidence type="ECO:0000256" key="7">
    <source>
        <dbReference type="ARBA" id="ARBA00023136"/>
    </source>
</evidence>
<organism evidence="9 10">
    <name type="scientific">Klebsiella pneumoniae subsp. ozaenae</name>
    <dbReference type="NCBI Taxonomy" id="574"/>
    <lineage>
        <taxon>Bacteria</taxon>
        <taxon>Pseudomonadati</taxon>
        <taxon>Pseudomonadota</taxon>
        <taxon>Gammaproteobacteria</taxon>
        <taxon>Enterobacterales</taxon>
        <taxon>Enterobacteriaceae</taxon>
        <taxon>Klebsiella/Raoultella group</taxon>
        <taxon>Klebsiella</taxon>
        <taxon>Klebsiella pneumoniae complex</taxon>
    </lineage>
</organism>
<evidence type="ECO:0000256" key="2">
    <source>
        <dbReference type="ARBA" id="ARBA00007935"/>
    </source>
</evidence>
<dbReference type="InterPro" id="IPR037294">
    <property type="entry name" value="ABC_BtuC-like"/>
</dbReference>
<keyword evidence="6 8" id="KW-1133">Transmembrane helix</keyword>
<evidence type="ECO:0000256" key="1">
    <source>
        <dbReference type="ARBA" id="ARBA00004651"/>
    </source>
</evidence>
<keyword evidence="7 8" id="KW-0472">Membrane</keyword>
<gene>
    <name evidence="9" type="primary">yfiZ_2</name>
    <name evidence="9" type="ORF">NCTC10313_06085</name>
</gene>
<evidence type="ECO:0000313" key="10">
    <source>
        <dbReference type="Proteomes" id="UP000254487"/>
    </source>
</evidence>
<dbReference type="PANTHER" id="PTHR30472">
    <property type="entry name" value="FERRIC ENTEROBACTIN TRANSPORT SYSTEM PERMEASE PROTEIN"/>
    <property type="match status" value="1"/>
</dbReference>
<evidence type="ECO:0000256" key="4">
    <source>
        <dbReference type="ARBA" id="ARBA00022475"/>
    </source>
</evidence>
<proteinExistence type="inferred from homology"/>
<keyword evidence="4" id="KW-1003">Cell membrane</keyword>
<dbReference type="EMBL" id="UGLW01000003">
    <property type="protein sequence ID" value="STV15834.1"/>
    <property type="molecule type" value="Genomic_DNA"/>
</dbReference>
<feature type="transmembrane region" description="Helical" evidence="8">
    <location>
        <begin position="146"/>
        <end position="167"/>
    </location>
</feature>
<dbReference type="GO" id="GO:0033214">
    <property type="term" value="P:siderophore-iron import into cell"/>
    <property type="evidence" value="ECO:0007669"/>
    <property type="project" value="TreeGrafter"/>
</dbReference>
<feature type="transmembrane region" description="Helical" evidence="8">
    <location>
        <begin position="115"/>
        <end position="134"/>
    </location>
</feature>
<dbReference type="Proteomes" id="UP000254487">
    <property type="component" value="Unassembled WGS sequence"/>
</dbReference>
<dbReference type="GO" id="GO:0005886">
    <property type="term" value="C:plasma membrane"/>
    <property type="evidence" value="ECO:0007669"/>
    <property type="project" value="UniProtKB-SubCell"/>
</dbReference>
<feature type="transmembrane region" description="Helical" evidence="8">
    <location>
        <begin position="90"/>
        <end position="109"/>
    </location>
</feature>
<comment type="subcellular location">
    <subcellularLocation>
        <location evidence="1">Cell membrane</location>
        <topology evidence="1">Multi-pass membrane protein</topology>
    </subcellularLocation>
</comment>
<reference evidence="9 10" key="1">
    <citation type="submission" date="2018-06" db="EMBL/GenBank/DDBJ databases">
        <authorList>
            <consortium name="Pathogen Informatics"/>
            <person name="Doyle S."/>
        </authorList>
    </citation>
    <scope>NUCLEOTIDE SEQUENCE [LARGE SCALE GENOMIC DNA]</scope>
    <source>
        <strain evidence="9 10">NCTC10313</strain>
    </source>
</reference>
<feature type="transmembrane region" description="Helical" evidence="8">
    <location>
        <begin position="281"/>
        <end position="299"/>
    </location>
</feature>
<evidence type="ECO:0000256" key="6">
    <source>
        <dbReference type="ARBA" id="ARBA00022989"/>
    </source>
</evidence>
<feature type="transmembrane region" description="Helical" evidence="8">
    <location>
        <begin position="60"/>
        <end position="78"/>
    </location>
</feature>
<keyword evidence="5 8" id="KW-0812">Transmembrane</keyword>
<evidence type="ECO:0000256" key="3">
    <source>
        <dbReference type="ARBA" id="ARBA00022448"/>
    </source>
</evidence>
<feature type="transmembrane region" description="Helical" evidence="8">
    <location>
        <begin position="230"/>
        <end position="261"/>
    </location>
</feature>
<protein>
    <submittedName>
        <fullName evidence="9">Ferric enterobactin transport system permease FepD</fullName>
    </submittedName>
</protein>
<dbReference type="Pfam" id="PF01032">
    <property type="entry name" value="FecCD"/>
    <property type="match status" value="1"/>
</dbReference>
<name>A0A378APZ2_KLEPO</name>
<dbReference type="PANTHER" id="PTHR30472:SF1">
    <property type="entry name" value="FE(3+) DICITRATE TRANSPORT SYSTEM PERMEASE PROTEIN FECC-RELATED"/>
    <property type="match status" value="1"/>
</dbReference>
<dbReference type="GO" id="GO:0022857">
    <property type="term" value="F:transmembrane transporter activity"/>
    <property type="evidence" value="ECO:0007669"/>
    <property type="project" value="InterPro"/>
</dbReference>
<evidence type="ECO:0000256" key="5">
    <source>
        <dbReference type="ARBA" id="ARBA00022692"/>
    </source>
</evidence>
<dbReference type="AlphaFoldDB" id="A0A378APZ2"/>